<feature type="compositionally biased region" description="Basic and acidic residues" evidence="4">
    <location>
        <begin position="77"/>
        <end position="89"/>
    </location>
</feature>
<keyword evidence="6" id="KW-1185">Reference proteome</keyword>
<dbReference type="Pfam" id="PF04889">
    <property type="entry name" value="Cwf_Cwc_15"/>
    <property type="match status" value="1"/>
</dbReference>
<evidence type="ECO:0008006" key="7">
    <source>
        <dbReference type="Google" id="ProtNLM"/>
    </source>
</evidence>
<keyword evidence="3" id="KW-0508">mRNA splicing</keyword>
<protein>
    <recommendedName>
        <fullName evidence="7">Cwf15/Cwc15 cell cycle control protein</fullName>
    </recommendedName>
</protein>
<dbReference type="GO" id="GO:0071013">
    <property type="term" value="C:catalytic step 2 spliceosome"/>
    <property type="evidence" value="ECO:0007669"/>
    <property type="project" value="TreeGrafter"/>
</dbReference>
<dbReference type="PANTHER" id="PTHR12718">
    <property type="entry name" value="CELL CYCLE CONTROL PROTEIN CWF15"/>
    <property type="match status" value="1"/>
</dbReference>
<dbReference type="InterPro" id="IPR006973">
    <property type="entry name" value="Cwf_Cwc_15"/>
</dbReference>
<comment type="caution">
    <text evidence="5">The sequence shown here is derived from an EMBL/GenBank/DDBJ whole genome shotgun (WGS) entry which is preliminary data.</text>
</comment>
<keyword evidence="2" id="KW-0507">mRNA processing</keyword>
<dbReference type="GO" id="GO:0003723">
    <property type="term" value="F:RNA binding"/>
    <property type="evidence" value="ECO:0007669"/>
    <property type="project" value="TreeGrafter"/>
</dbReference>
<gene>
    <name evidence="5" type="ORF">QBZ16_003978</name>
</gene>
<feature type="region of interest" description="Disordered" evidence="4">
    <location>
        <begin position="1"/>
        <end position="141"/>
    </location>
</feature>
<evidence type="ECO:0000313" key="5">
    <source>
        <dbReference type="EMBL" id="KAK2078110.1"/>
    </source>
</evidence>
<dbReference type="GO" id="GO:0045292">
    <property type="term" value="P:mRNA cis splicing, via spliceosome"/>
    <property type="evidence" value="ECO:0007669"/>
    <property type="project" value="TreeGrafter"/>
</dbReference>
<dbReference type="EMBL" id="JASFZW010000005">
    <property type="protein sequence ID" value="KAK2078110.1"/>
    <property type="molecule type" value="Genomic_DNA"/>
</dbReference>
<evidence type="ECO:0000256" key="2">
    <source>
        <dbReference type="ARBA" id="ARBA00022664"/>
    </source>
</evidence>
<proteinExistence type="inferred from homology"/>
<evidence type="ECO:0000256" key="4">
    <source>
        <dbReference type="SAM" id="MobiDB-lite"/>
    </source>
</evidence>
<name>A0AAD9IK29_PROWI</name>
<sequence length="239" mass="26993">MTTAHRPTWAPAKGGEEQGGMRIFAPSKQQSVKDMPAQTRLKFRQDGQNKAEELRKKDLRAELEEKERKHLLKTKGHNFEAEREEDLRLLESAAQSHTAEPPRLVPRAADADDADDADDDPESSSESEDDDDEEDEEAELLAELARIKAERAEEAARKAAEEAAKVSAVEEAALLGGNPLLKEKLQGQSADGSFAIKRSWDDDVVFRNQTRGEPKAQKRFINDTIRSDFHRRFLEKYVR</sequence>
<accession>A0AAD9IK29</accession>
<dbReference type="AlphaFoldDB" id="A0AAD9IK29"/>
<comment type="similarity">
    <text evidence="1">Belongs to the CWC15 family.</text>
</comment>
<reference evidence="5" key="1">
    <citation type="submission" date="2021-01" db="EMBL/GenBank/DDBJ databases">
        <authorList>
            <person name="Eckstrom K.M.E."/>
        </authorList>
    </citation>
    <scope>NUCLEOTIDE SEQUENCE</scope>
    <source>
        <strain evidence="5">UVCC 0001</strain>
    </source>
</reference>
<feature type="compositionally biased region" description="Acidic residues" evidence="4">
    <location>
        <begin position="111"/>
        <end position="140"/>
    </location>
</feature>
<evidence type="ECO:0000313" key="6">
    <source>
        <dbReference type="Proteomes" id="UP001255856"/>
    </source>
</evidence>
<evidence type="ECO:0000256" key="1">
    <source>
        <dbReference type="ARBA" id="ARBA00006644"/>
    </source>
</evidence>
<feature type="compositionally biased region" description="Basic and acidic residues" evidence="4">
    <location>
        <begin position="43"/>
        <end position="68"/>
    </location>
</feature>
<evidence type="ECO:0000256" key="3">
    <source>
        <dbReference type="ARBA" id="ARBA00023187"/>
    </source>
</evidence>
<organism evidence="5 6">
    <name type="scientific">Prototheca wickerhamii</name>
    <dbReference type="NCBI Taxonomy" id="3111"/>
    <lineage>
        <taxon>Eukaryota</taxon>
        <taxon>Viridiplantae</taxon>
        <taxon>Chlorophyta</taxon>
        <taxon>core chlorophytes</taxon>
        <taxon>Trebouxiophyceae</taxon>
        <taxon>Chlorellales</taxon>
        <taxon>Chlorellaceae</taxon>
        <taxon>Prototheca</taxon>
    </lineage>
</organism>
<dbReference type="Proteomes" id="UP001255856">
    <property type="component" value="Unassembled WGS sequence"/>
</dbReference>
<dbReference type="PANTHER" id="PTHR12718:SF2">
    <property type="entry name" value="SPLICEOSOME-ASSOCIATED PROTEIN CWC15 HOMOLOG"/>
    <property type="match status" value="1"/>
</dbReference>